<comment type="similarity">
    <text evidence="2">Belongs to the TFIIA subunit 2 family.</text>
</comment>
<dbReference type="InterPro" id="IPR009083">
    <property type="entry name" value="TFIIA_a-hlx"/>
</dbReference>
<dbReference type="InterPro" id="IPR003194">
    <property type="entry name" value="TFIIA_gsu"/>
</dbReference>
<dbReference type="Gene3D" id="1.10.287.190">
    <property type="entry name" value="Transcription factor IIA gamma subunit, alpha-helical domain"/>
    <property type="match status" value="1"/>
</dbReference>
<dbReference type="InterPro" id="IPR015872">
    <property type="entry name" value="TFIIA_gsu_N"/>
</dbReference>
<evidence type="ECO:0000256" key="1">
    <source>
        <dbReference type="ARBA" id="ARBA00004123"/>
    </source>
</evidence>
<dbReference type="SUPFAM" id="SSF50784">
    <property type="entry name" value="Transcription factor IIA (TFIIA), beta-barrel domain"/>
    <property type="match status" value="1"/>
</dbReference>
<evidence type="ECO:0000313" key="13">
    <source>
        <dbReference type="EMBL" id="KAJ2902881.1"/>
    </source>
</evidence>
<dbReference type="Pfam" id="PF02751">
    <property type="entry name" value="TFIIA_gamma_C"/>
    <property type="match status" value="1"/>
</dbReference>
<feature type="region of interest" description="Disordered" evidence="10">
    <location>
        <begin position="226"/>
        <end position="257"/>
    </location>
</feature>
<evidence type="ECO:0000256" key="4">
    <source>
        <dbReference type="ARBA" id="ARBA00023015"/>
    </source>
</evidence>
<feature type="domain" description="Transcription initiation factor IIA gamma subunit N-terminal" evidence="11">
    <location>
        <begin position="32"/>
        <end position="77"/>
    </location>
</feature>
<evidence type="ECO:0000256" key="6">
    <source>
        <dbReference type="ARBA" id="ARBA00023242"/>
    </source>
</evidence>
<dbReference type="Proteomes" id="UP001201980">
    <property type="component" value="Unassembled WGS sequence"/>
</dbReference>
<name>A0AAD5RRZ4_9PEZI</name>
<keyword evidence="14" id="KW-1185">Reference proteome</keyword>
<dbReference type="InterPro" id="IPR009088">
    <property type="entry name" value="TFIIA_b-brl"/>
</dbReference>
<dbReference type="CDD" id="cd10014">
    <property type="entry name" value="TFIIA_gamma_C"/>
    <property type="match status" value="1"/>
</dbReference>
<evidence type="ECO:0000256" key="8">
    <source>
        <dbReference type="ARBA" id="ARBA00029848"/>
    </source>
</evidence>
<evidence type="ECO:0000256" key="9">
    <source>
        <dbReference type="ARBA" id="ARBA00032215"/>
    </source>
</evidence>
<evidence type="ECO:0000256" key="3">
    <source>
        <dbReference type="ARBA" id="ARBA00019928"/>
    </source>
</evidence>
<feature type="region of interest" description="Disordered" evidence="10">
    <location>
        <begin position="1"/>
        <end position="26"/>
    </location>
</feature>
<evidence type="ECO:0000256" key="5">
    <source>
        <dbReference type="ARBA" id="ARBA00023163"/>
    </source>
</evidence>
<evidence type="ECO:0000256" key="2">
    <source>
        <dbReference type="ARBA" id="ARBA00007675"/>
    </source>
</evidence>
<gene>
    <name evidence="13" type="ORF">MKZ38_010692</name>
</gene>
<evidence type="ECO:0000256" key="10">
    <source>
        <dbReference type="SAM" id="MobiDB-lite"/>
    </source>
</evidence>
<feature type="region of interest" description="Disordered" evidence="10">
    <location>
        <begin position="96"/>
        <end position="117"/>
    </location>
</feature>
<protein>
    <recommendedName>
        <fullName evidence="3">Transcription initiation factor IIA subunit 2</fullName>
    </recommendedName>
    <alternativeName>
        <fullName evidence="9">General transcription factor IIA subunit 2</fullName>
    </alternativeName>
    <alternativeName>
        <fullName evidence="8">Transcription initiation factor IIA small chain</fullName>
    </alternativeName>
</protein>
<keyword evidence="4" id="KW-0805">Transcription regulation</keyword>
<comment type="function">
    <text evidence="7">TFIIA is a component of the transcription machinery of RNA polymerase II and plays an important role in transcriptional activation. TFIIA in a complex with TBP mediates transcriptional activity.</text>
</comment>
<reference evidence="13" key="1">
    <citation type="submission" date="2022-07" db="EMBL/GenBank/DDBJ databases">
        <title>Draft genome sequence of Zalerion maritima ATCC 34329, a (micro)plastics degrading marine fungus.</title>
        <authorList>
            <person name="Paco A."/>
            <person name="Goncalves M.F.M."/>
            <person name="Rocha-Santos T.A.P."/>
            <person name="Alves A."/>
        </authorList>
    </citation>
    <scope>NUCLEOTIDE SEQUENCE</scope>
    <source>
        <strain evidence="13">ATCC 34329</strain>
    </source>
</reference>
<evidence type="ECO:0000256" key="7">
    <source>
        <dbReference type="ARBA" id="ARBA00024733"/>
    </source>
</evidence>
<evidence type="ECO:0000259" key="11">
    <source>
        <dbReference type="Pfam" id="PF02268"/>
    </source>
</evidence>
<dbReference type="GO" id="GO:0006367">
    <property type="term" value="P:transcription initiation at RNA polymerase II promoter"/>
    <property type="evidence" value="ECO:0007669"/>
    <property type="project" value="InterPro"/>
</dbReference>
<feature type="compositionally biased region" description="Basic residues" evidence="10">
    <location>
        <begin position="231"/>
        <end position="240"/>
    </location>
</feature>
<organism evidence="13 14">
    <name type="scientific">Zalerion maritima</name>
    <dbReference type="NCBI Taxonomy" id="339359"/>
    <lineage>
        <taxon>Eukaryota</taxon>
        <taxon>Fungi</taxon>
        <taxon>Dikarya</taxon>
        <taxon>Ascomycota</taxon>
        <taxon>Pezizomycotina</taxon>
        <taxon>Sordariomycetes</taxon>
        <taxon>Lulworthiomycetidae</taxon>
        <taxon>Lulworthiales</taxon>
        <taxon>Lulworthiaceae</taxon>
        <taxon>Zalerion</taxon>
    </lineage>
</organism>
<sequence>MSFKRYSGEQNQNAIEEDEDENHSAKEATEEFQIYRHSSIGEALVDTLDDLIMAKKITPQIATRVLTSFDQKVPQVLQSNYAKQPTSTTLLEATIAAGGGGGGERGGRRRGGGGGGAGAIGAATDVFQPQTEPYFRRTFMTVSGHLDTYRFLDEVWTFEVENPDLRMTDLGSLPPDAAAARAVAAAEENMDKKKRDKSRKLTRLGLVPLRCDNNKLKMVCISSGKEEKWSKKNRRGRKGRKGDDNDDDDDDDMDELF</sequence>
<dbReference type="AlphaFoldDB" id="A0AAD5RRZ4"/>
<accession>A0AAD5RRZ4</accession>
<dbReference type="EMBL" id="JAKWBI020000097">
    <property type="protein sequence ID" value="KAJ2902881.1"/>
    <property type="molecule type" value="Genomic_DNA"/>
</dbReference>
<proteinExistence type="inferred from homology"/>
<dbReference type="PANTHER" id="PTHR10966">
    <property type="entry name" value="TRANSCRIPTION INITIATION FACTOR IIA SUBUNIT 2"/>
    <property type="match status" value="1"/>
</dbReference>
<dbReference type="Pfam" id="PF02268">
    <property type="entry name" value="TFIIA_gamma_N"/>
    <property type="match status" value="1"/>
</dbReference>
<dbReference type="InterPro" id="IPR015871">
    <property type="entry name" value="TFIIA_gsu_C"/>
</dbReference>
<feature type="compositionally biased region" description="Acidic residues" evidence="10">
    <location>
        <begin position="244"/>
        <end position="257"/>
    </location>
</feature>
<dbReference type="SUPFAM" id="SSF47396">
    <property type="entry name" value="Transcription factor IIA (TFIIA), alpha-helical domain"/>
    <property type="match status" value="1"/>
</dbReference>
<comment type="subcellular location">
    <subcellularLocation>
        <location evidence="1">Nucleus</location>
    </subcellularLocation>
</comment>
<feature type="domain" description="Transcription initiation factor IIA gamma subunit C-terminal" evidence="12">
    <location>
        <begin position="144"/>
        <end position="168"/>
    </location>
</feature>
<comment type="caution">
    <text evidence="13">The sequence shown here is derived from an EMBL/GenBank/DDBJ whole genome shotgun (WGS) entry which is preliminary data.</text>
</comment>
<keyword evidence="6" id="KW-0539">Nucleus</keyword>
<keyword evidence="5" id="KW-0804">Transcription</keyword>
<evidence type="ECO:0000259" key="12">
    <source>
        <dbReference type="Pfam" id="PF02751"/>
    </source>
</evidence>
<evidence type="ECO:0000313" key="14">
    <source>
        <dbReference type="Proteomes" id="UP001201980"/>
    </source>
</evidence>
<dbReference type="GO" id="GO:0005672">
    <property type="term" value="C:transcription factor TFIIA complex"/>
    <property type="evidence" value="ECO:0007669"/>
    <property type="project" value="InterPro"/>
</dbReference>
<dbReference type="Gene3D" id="2.30.18.10">
    <property type="entry name" value="Transcription factor IIA (TFIIA), beta-barrel domain"/>
    <property type="match status" value="1"/>
</dbReference>